<name>A0A2M7ARN7_9BACT</name>
<evidence type="ECO:0000256" key="1">
    <source>
        <dbReference type="SAM" id="Phobius"/>
    </source>
</evidence>
<keyword evidence="1" id="KW-0812">Transmembrane</keyword>
<dbReference type="Proteomes" id="UP000231407">
    <property type="component" value="Unassembled WGS sequence"/>
</dbReference>
<dbReference type="AlphaFoldDB" id="A0A2M7ARN7"/>
<feature type="transmembrane region" description="Helical" evidence="1">
    <location>
        <begin position="31"/>
        <end position="49"/>
    </location>
</feature>
<accession>A0A2M7ARN7</accession>
<comment type="caution">
    <text evidence="2">The sequence shown here is derived from an EMBL/GenBank/DDBJ whole genome shotgun (WGS) entry which is preliminary data.</text>
</comment>
<evidence type="ECO:0000313" key="2">
    <source>
        <dbReference type="EMBL" id="PIU73260.1"/>
    </source>
</evidence>
<evidence type="ECO:0000313" key="3">
    <source>
        <dbReference type="Proteomes" id="UP000231407"/>
    </source>
</evidence>
<gene>
    <name evidence="2" type="ORF">COS78_03290</name>
</gene>
<organism evidence="2 3">
    <name type="scientific">Candidatus Shapirobacteria bacterium CG06_land_8_20_14_3_00_40_12</name>
    <dbReference type="NCBI Taxonomy" id="1974881"/>
    <lineage>
        <taxon>Bacteria</taxon>
        <taxon>Candidatus Shapironibacteriota</taxon>
    </lineage>
</organism>
<keyword evidence="1" id="KW-0472">Membrane</keyword>
<protein>
    <submittedName>
        <fullName evidence="2">Uncharacterized protein</fullName>
    </submittedName>
</protein>
<dbReference type="EMBL" id="PEWA01000044">
    <property type="protein sequence ID" value="PIU73260.1"/>
    <property type="molecule type" value="Genomic_DNA"/>
</dbReference>
<reference evidence="3" key="1">
    <citation type="submission" date="2017-09" db="EMBL/GenBank/DDBJ databases">
        <title>Depth-based differentiation of microbial function through sediment-hosted aquifers and enrichment of novel symbionts in the deep terrestrial subsurface.</title>
        <authorList>
            <person name="Probst A.J."/>
            <person name="Ladd B."/>
            <person name="Jarett J.K."/>
            <person name="Geller-Mcgrath D.E."/>
            <person name="Sieber C.M.K."/>
            <person name="Emerson J.B."/>
            <person name="Anantharaman K."/>
            <person name="Thomas B.C."/>
            <person name="Malmstrom R."/>
            <person name="Stieglmeier M."/>
            <person name="Klingl A."/>
            <person name="Woyke T."/>
            <person name="Ryan C.M."/>
            <person name="Banfield J.F."/>
        </authorList>
    </citation>
    <scope>NUCLEOTIDE SEQUENCE [LARGE SCALE GENOMIC DNA]</scope>
</reference>
<proteinExistence type="predicted"/>
<keyword evidence="1" id="KW-1133">Transmembrane helix</keyword>
<sequence length="203" mass="22997">MISQNLSVSSKLTPLFDYIKKSQESRKIRETVKLAATFILISFFLFFAIRPTVLTISALVGEIKSKELLSREMKKKISSVILAQDLFSQVQERYSVVESCLPALPHFSQATSQIQGLLDERSIEFSKLDFQIKEGQYFSTSIATASSFISGIDLVASLLQNRRLLEIPNLGFSVDKESASSRQVSLNLPLNIYYWKDQSREKK</sequence>